<sequence>MLDRDRLAHPEIRIANPEFRIGPARCCICAREVIAQDTFGSVPAGHAVARAAGMRDAHRPLPQALPFGVAGCVERGRARRVERGRDRKGRVM</sequence>
<protein>
    <submittedName>
        <fullName evidence="1">Uncharacterized protein</fullName>
    </submittedName>
</protein>
<accession>A0A7T6VLL1</accession>
<dbReference type="AlphaFoldDB" id="A0A7T6VLL1"/>
<organism evidence="1 2">
    <name type="scientific">Burkholderia anthina</name>
    <dbReference type="NCBI Taxonomy" id="179879"/>
    <lineage>
        <taxon>Bacteria</taxon>
        <taxon>Pseudomonadati</taxon>
        <taxon>Pseudomonadota</taxon>
        <taxon>Betaproteobacteria</taxon>
        <taxon>Burkholderiales</taxon>
        <taxon>Burkholderiaceae</taxon>
        <taxon>Burkholderia</taxon>
        <taxon>Burkholderia cepacia complex</taxon>
    </lineage>
</organism>
<dbReference type="Proteomes" id="UP000596205">
    <property type="component" value="Chromosome 2"/>
</dbReference>
<proteinExistence type="predicted"/>
<gene>
    <name evidence="1" type="ORF">JFN94_19175</name>
</gene>
<reference evidence="1 2" key="1">
    <citation type="submission" date="2020-12" db="EMBL/GenBank/DDBJ databases">
        <title>Complete genome sequence of Burkholderia anthina BJQ0011.</title>
        <authorList>
            <person name="Xu Y."/>
        </authorList>
    </citation>
    <scope>NUCLEOTIDE SEQUENCE [LARGE SCALE GENOMIC DNA]</scope>
    <source>
        <strain evidence="1 2">BJQ0011</strain>
    </source>
</reference>
<dbReference type="RefSeq" id="WP_199568995.1">
    <property type="nucleotide sequence ID" value="NZ_CP066770.1"/>
</dbReference>
<evidence type="ECO:0000313" key="2">
    <source>
        <dbReference type="Proteomes" id="UP000596205"/>
    </source>
</evidence>
<dbReference type="EMBL" id="CP066770">
    <property type="protein sequence ID" value="QQK05996.1"/>
    <property type="molecule type" value="Genomic_DNA"/>
</dbReference>
<evidence type="ECO:0000313" key="1">
    <source>
        <dbReference type="EMBL" id="QQK05996.1"/>
    </source>
</evidence>
<name>A0A7T6VLL1_9BURK</name>
<dbReference type="KEGG" id="bann:JFN94_19175"/>